<dbReference type="InterPro" id="IPR040165">
    <property type="entry name" value="Diminuto-like"/>
</dbReference>
<dbReference type="GO" id="GO:0000246">
    <property type="term" value="F:Delta24(24-1) sterol reductase activity"/>
    <property type="evidence" value="ECO:0007669"/>
    <property type="project" value="TreeGrafter"/>
</dbReference>
<reference evidence="2" key="1">
    <citation type="submission" date="2016-07" db="EMBL/GenBank/DDBJ databases">
        <authorList>
            <person name="Bretaudeau A."/>
        </authorList>
    </citation>
    <scope>NUCLEOTIDE SEQUENCE</scope>
    <source>
        <strain evidence="2">Rice</strain>
        <tissue evidence="2">Whole body</tissue>
    </source>
</reference>
<accession>A0A2H1WMU5</accession>
<organism evidence="2">
    <name type="scientific">Spodoptera frugiperda</name>
    <name type="common">Fall armyworm</name>
    <dbReference type="NCBI Taxonomy" id="7108"/>
    <lineage>
        <taxon>Eukaryota</taxon>
        <taxon>Metazoa</taxon>
        <taxon>Ecdysozoa</taxon>
        <taxon>Arthropoda</taxon>
        <taxon>Hexapoda</taxon>
        <taxon>Insecta</taxon>
        <taxon>Pterygota</taxon>
        <taxon>Neoptera</taxon>
        <taxon>Endopterygota</taxon>
        <taxon>Lepidoptera</taxon>
        <taxon>Glossata</taxon>
        <taxon>Ditrysia</taxon>
        <taxon>Noctuoidea</taxon>
        <taxon>Noctuidae</taxon>
        <taxon>Amphipyrinae</taxon>
        <taxon>Spodoptera</taxon>
    </lineage>
</organism>
<dbReference type="EMBL" id="ODYU01009723">
    <property type="protein sequence ID" value="SOQ54348.1"/>
    <property type="molecule type" value="Genomic_DNA"/>
</dbReference>
<dbReference type="PANTHER" id="PTHR10801">
    <property type="entry name" value="24-DEHYDROCHOLESTEROL REDUCTASE"/>
    <property type="match status" value="1"/>
</dbReference>
<proteinExistence type="predicted"/>
<name>A0A2H1WMU5_SPOFR</name>
<dbReference type="PANTHER" id="PTHR10801:SF0">
    <property type="entry name" value="DELTA(24)-STEROL REDUCTASE"/>
    <property type="match status" value="1"/>
</dbReference>
<dbReference type="GO" id="GO:0008202">
    <property type="term" value="P:steroid metabolic process"/>
    <property type="evidence" value="ECO:0007669"/>
    <property type="project" value="TreeGrafter"/>
</dbReference>
<protein>
    <submittedName>
        <fullName evidence="2">SFRICE_032153</fullName>
    </submittedName>
</protein>
<gene>
    <name evidence="2" type="ORF">SFRICE_032153</name>
</gene>
<dbReference type="GO" id="GO:0005737">
    <property type="term" value="C:cytoplasm"/>
    <property type="evidence" value="ECO:0007669"/>
    <property type="project" value="TreeGrafter"/>
</dbReference>
<evidence type="ECO:0000313" key="2">
    <source>
        <dbReference type="EMBL" id="SOQ54348.1"/>
    </source>
</evidence>
<dbReference type="AlphaFoldDB" id="A0A2H1WMU5"/>
<evidence type="ECO:0000256" key="1">
    <source>
        <dbReference type="ARBA" id="ARBA00023002"/>
    </source>
</evidence>
<dbReference type="GO" id="GO:0016020">
    <property type="term" value="C:membrane"/>
    <property type="evidence" value="ECO:0007669"/>
    <property type="project" value="TreeGrafter"/>
</dbReference>
<sequence length="127" mass="15007">MLKLGRTFIKPFYFQVYPIWLCPFRVFNHPGQLKIKTNADSQMFVDIGVYGVPKAKGYETVPSTRRIEAFVSKHDGFQMLYADTYTTREEFRAMFDHTLYDKVRDSLPYCKDAFPEIYGKVNRNVRK</sequence>
<keyword evidence="1" id="KW-0560">Oxidoreductase</keyword>